<gene>
    <name evidence="1" type="ORF">MBELCI_2859</name>
</gene>
<dbReference type="Proteomes" id="UP000016566">
    <property type="component" value="Unassembled WGS sequence"/>
</dbReference>
<comment type="caution">
    <text evidence="1">The sequence shown here is derived from an EMBL/GenBank/DDBJ whole genome shotgun (WGS) entry which is preliminary data.</text>
</comment>
<dbReference type="STRING" id="1337093.MBELCI_2859"/>
<sequence length="120" mass="13786">MTDFIGFVWRRHRLLGLITLVALVAALIFAVDFLAEAVYFADPAHRDRPVEPWMSLRYVERSWGLPRPILFEIIGHDGDTPREAVPRSVGQALRDTGMTLPEFQAMVEEAQRELRARRGR</sequence>
<dbReference type="EMBL" id="BATB01000048">
    <property type="protein sequence ID" value="GAD56807.1"/>
    <property type="molecule type" value="Genomic_DNA"/>
</dbReference>
<keyword evidence="2" id="KW-1185">Reference proteome</keyword>
<protein>
    <submittedName>
        <fullName evidence="1">Uncharacterized protein</fullName>
    </submittedName>
</protein>
<reference evidence="1" key="1">
    <citation type="journal article" date="2013" name="Genome Announc.">
        <title>Draft Genome Sequence of Loktanella cinnabarina LL-001T, Isolated from Deep-Sea Floor Sediment.</title>
        <authorList>
            <person name="Nishi S."/>
            <person name="Tsubouchi T."/>
            <person name="Takaki Y."/>
            <person name="Koyanagi R."/>
            <person name="Satoh N."/>
            <person name="Maruyama T."/>
            <person name="Hatada Y."/>
        </authorList>
    </citation>
    <scope>NUCLEOTIDE SEQUENCE [LARGE SCALE GENOMIC DNA]</scope>
    <source>
        <strain evidence="1">LL-001</strain>
    </source>
</reference>
<dbReference type="RefSeq" id="WP_021694908.1">
    <property type="nucleotide sequence ID" value="NZ_BATB01000048.1"/>
</dbReference>
<evidence type="ECO:0000313" key="2">
    <source>
        <dbReference type="Proteomes" id="UP000016566"/>
    </source>
</evidence>
<dbReference type="OrthoDB" id="159440at2"/>
<evidence type="ECO:0000313" key="1">
    <source>
        <dbReference type="EMBL" id="GAD56807.1"/>
    </source>
</evidence>
<proteinExistence type="predicted"/>
<organism evidence="1 2">
    <name type="scientific">Limimaricola cinnabarinus LL-001</name>
    <dbReference type="NCBI Taxonomy" id="1337093"/>
    <lineage>
        <taxon>Bacteria</taxon>
        <taxon>Pseudomonadati</taxon>
        <taxon>Pseudomonadota</taxon>
        <taxon>Alphaproteobacteria</taxon>
        <taxon>Rhodobacterales</taxon>
        <taxon>Paracoccaceae</taxon>
        <taxon>Limimaricola</taxon>
    </lineage>
</organism>
<dbReference type="AlphaFoldDB" id="U2Z6Z9"/>
<name>U2Z6Z9_9RHOB</name>
<accession>U2Z6Z9</accession>